<feature type="transmembrane region" description="Helical" evidence="7">
    <location>
        <begin position="222"/>
        <end position="241"/>
    </location>
</feature>
<evidence type="ECO:0000256" key="8">
    <source>
        <dbReference type="SAM" id="MobiDB-lite"/>
    </source>
</evidence>
<evidence type="ECO:0000256" key="4">
    <source>
        <dbReference type="ARBA" id="ARBA00022692"/>
    </source>
</evidence>
<feature type="transmembrane region" description="Helical" evidence="7">
    <location>
        <begin position="142"/>
        <end position="162"/>
    </location>
</feature>
<dbReference type="PANTHER" id="PTHR43163">
    <property type="entry name" value="DIPEPTIDE TRANSPORT SYSTEM PERMEASE PROTEIN DPPB-RELATED"/>
    <property type="match status" value="1"/>
</dbReference>
<name>A0ABP8KUJ9_9MICO</name>
<organism evidence="10 11">
    <name type="scientific">Georgenia halophila</name>
    <dbReference type="NCBI Taxonomy" id="620889"/>
    <lineage>
        <taxon>Bacteria</taxon>
        <taxon>Bacillati</taxon>
        <taxon>Actinomycetota</taxon>
        <taxon>Actinomycetes</taxon>
        <taxon>Micrococcales</taxon>
        <taxon>Bogoriellaceae</taxon>
        <taxon>Georgenia</taxon>
    </lineage>
</organism>
<keyword evidence="11" id="KW-1185">Reference proteome</keyword>
<dbReference type="PANTHER" id="PTHR43163:SF6">
    <property type="entry name" value="DIPEPTIDE TRANSPORT SYSTEM PERMEASE PROTEIN DPPB-RELATED"/>
    <property type="match status" value="1"/>
</dbReference>
<keyword evidence="5 7" id="KW-1133">Transmembrane helix</keyword>
<dbReference type="RefSeq" id="WP_345214677.1">
    <property type="nucleotide sequence ID" value="NZ_BAABGN010000001.1"/>
</dbReference>
<feature type="transmembrane region" description="Helical" evidence="7">
    <location>
        <begin position="279"/>
        <end position="303"/>
    </location>
</feature>
<keyword evidence="4 7" id="KW-0812">Transmembrane</keyword>
<dbReference type="Pfam" id="PF00528">
    <property type="entry name" value="BPD_transp_1"/>
    <property type="match status" value="1"/>
</dbReference>
<feature type="transmembrane region" description="Helical" evidence="7">
    <location>
        <begin position="174"/>
        <end position="202"/>
    </location>
</feature>
<dbReference type="EMBL" id="BAABGN010000001">
    <property type="protein sequence ID" value="GAA4415823.1"/>
    <property type="molecule type" value="Genomic_DNA"/>
</dbReference>
<evidence type="ECO:0000256" key="5">
    <source>
        <dbReference type="ARBA" id="ARBA00022989"/>
    </source>
</evidence>
<evidence type="ECO:0000256" key="6">
    <source>
        <dbReference type="ARBA" id="ARBA00023136"/>
    </source>
</evidence>
<gene>
    <name evidence="10" type="ORF">GCM10023169_02530</name>
</gene>
<dbReference type="SUPFAM" id="SSF161098">
    <property type="entry name" value="MetI-like"/>
    <property type="match status" value="1"/>
</dbReference>
<feature type="transmembrane region" description="Helical" evidence="7">
    <location>
        <begin position="323"/>
        <end position="349"/>
    </location>
</feature>
<dbReference type="Gene3D" id="1.10.3720.10">
    <property type="entry name" value="MetI-like"/>
    <property type="match status" value="1"/>
</dbReference>
<dbReference type="InterPro" id="IPR000515">
    <property type="entry name" value="MetI-like"/>
</dbReference>
<dbReference type="PROSITE" id="PS50928">
    <property type="entry name" value="ABC_TM1"/>
    <property type="match status" value="1"/>
</dbReference>
<evidence type="ECO:0000256" key="3">
    <source>
        <dbReference type="ARBA" id="ARBA00022475"/>
    </source>
</evidence>
<feature type="domain" description="ABC transmembrane type-1" evidence="9">
    <location>
        <begin position="136"/>
        <end position="342"/>
    </location>
</feature>
<dbReference type="Proteomes" id="UP001500622">
    <property type="component" value="Unassembled WGS sequence"/>
</dbReference>
<feature type="compositionally biased region" description="Low complexity" evidence="8">
    <location>
        <begin position="8"/>
        <end position="27"/>
    </location>
</feature>
<accession>A0ABP8KUJ9</accession>
<sequence>MSSGTAQANPADPAAGPSNGPAPAAAAAGRESTLRRLAGSPLLRLIARRVLIAIPLLLAVSILTFILLEAMPGDPARNQAGMDATAAEVEAVRQRMGLDRPAPERYLSWLGGFVTGDLGQSSVSGQPVTTLLAQRLPVTLELVGLAFVVSFVVSLPVALLAARRPGGLVDKAVMVMSMTLLAIPNFVMAILLVLVFAVVLRLLPAIGYVPLGEGLIPNLRSVILPVLALGIPIACFYARFLRGDLVEQLKSADYVDTARAKGAGPWRVLWLHAFRNSSFGLLTLVGLNVGGLIGGTVIIEQIYAMPGMGMLMLQAVGSLDTAVVQICVFIFAAVAVFANLFVDVMYAVLDPRIRYGSH</sequence>
<evidence type="ECO:0000313" key="10">
    <source>
        <dbReference type="EMBL" id="GAA4415823.1"/>
    </source>
</evidence>
<evidence type="ECO:0000259" key="9">
    <source>
        <dbReference type="PROSITE" id="PS50928"/>
    </source>
</evidence>
<evidence type="ECO:0000256" key="7">
    <source>
        <dbReference type="RuleBase" id="RU363032"/>
    </source>
</evidence>
<feature type="transmembrane region" description="Helical" evidence="7">
    <location>
        <begin position="50"/>
        <end position="68"/>
    </location>
</feature>
<protein>
    <submittedName>
        <fullName evidence="10">ABC transporter permease</fullName>
    </submittedName>
</protein>
<evidence type="ECO:0000256" key="1">
    <source>
        <dbReference type="ARBA" id="ARBA00004651"/>
    </source>
</evidence>
<feature type="region of interest" description="Disordered" evidence="8">
    <location>
        <begin position="1"/>
        <end position="27"/>
    </location>
</feature>
<keyword evidence="3" id="KW-1003">Cell membrane</keyword>
<comment type="caution">
    <text evidence="10">The sequence shown here is derived from an EMBL/GenBank/DDBJ whole genome shotgun (WGS) entry which is preliminary data.</text>
</comment>
<keyword evidence="6 7" id="KW-0472">Membrane</keyword>
<evidence type="ECO:0000313" key="11">
    <source>
        <dbReference type="Proteomes" id="UP001500622"/>
    </source>
</evidence>
<reference evidence="11" key="1">
    <citation type="journal article" date="2019" name="Int. J. Syst. Evol. Microbiol.">
        <title>The Global Catalogue of Microorganisms (GCM) 10K type strain sequencing project: providing services to taxonomists for standard genome sequencing and annotation.</title>
        <authorList>
            <consortium name="The Broad Institute Genomics Platform"/>
            <consortium name="The Broad Institute Genome Sequencing Center for Infectious Disease"/>
            <person name="Wu L."/>
            <person name="Ma J."/>
        </authorList>
    </citation>
    <scope>NUCLEOTIDE SEQUENCE [LARGE SCALE GENOMIC DNA]</scope>
    <source>
        <strain evidence="11">JCM 17810</strain>
    </source>
</reference>
<dbReference type="CDD" id="cd06261">
    <property type="entry name" value="TM_PBP2"/>
    <property type="match status" value="1"/>
</dbReference>
<evidence type="ECO:0000256" key="2">
    <source>
        <dbReference type="ARBA" id="ARBA00022448"/>
    </source>
</evidence>
<dbReference type="Pfam" id="PF19300">
    <property type="entry name" value="BPD_transp_1_N"/>
    <property type="match status" value="1"/>
</dbReference>
<dbReference type="InterPro" id="IPR045621">
    <property type="entry name" value="BPD_transp_1_N"/>
</dbReference>
<proteinExistence type="inferred from homology"/>
<comment type="similarity">
    <text evidence="7">Belongs to the binding-protein-dependent transport system permease family.</text>
</comment>
<keyword evidence="2 7" id="KW-0813">Transport</keyword>
<comment type="subcellular location">
    <subcellularLocation>
        <location evidence="1 7">Cell membrane</location>
        <topology evidence="1 7">Multi-pass membrane protein</topology>
    </subcellularLocation>
</comment>
<dbReference type="InterPro" id="IPR035906">
    <property type="entry name" value="MetI-like_sf"/>
</dbReference>